<organism evidence="1 2">
    <name type="scientific">Paramecium sonneborni</name>
    <dbReference type="NCBI Taxonomy" id="65129"/>
    <lineage>
        <taxon>Eukaryota</taxon>
        <taxon>Sar</taxon>
        <taxon>Alveolata</taxon>
        <taxon>Ciliophora</taxon>
        <taxon>Intramacronucleata</taxon>
        <taxon>Oligohymenophorea</taxon>
        <taxon>Peniculida</taxon>
        <taxon>Parameciidae</taxon>
        <taxon>Paramecium</taxon>
    </lineage>
</organism>
<accession>A0A8S1L3C0</accession>
<evidence type="ECO:0000313" key="1">
    <source>
        <dbReference type="EMBL" id="CAD8060083.1"/>
    </source>
</evidence>
<proteinExistence type="predicted"/>
<protein>
    <submittedName>
        <fullName evidence="1">Uncharacterized protein</fullName>
    </submittedName>
</protein>
<reference evidence="1" key="1">
    <citation type="submission" date="2021-01" db="EMBL/GenBank/DDBJ databases">
        <authorList>
            <consortium name="Genoscope - CEA"/>
            <person name="William W."/>
        </authorList>
    </citation>
    <scope>NUCLEOTIDE SEQUENCE</scope>
</reference>
<evidence type="ECO:0000313" key="2">
    <source>
        <dbReference type="Proteomes" id="UP000692954"/>
    </source>
</evidence>
<dbReference type="EMBL" id="CAJJDN010000014">
    <property type="protein sequence ID" value="CAD8060083.1"/>
    <property type="molecule type" value="Genomic_DNA"/>
</dbReference>
<dbReference type="AlphaFoldDB" id="A0A8S1L3C0"/>
<sequence length="458" mass="54258">MGNYCHSEESPNSEQQIIRKQQKGRQVYKNLIQTNRQFLDQCKDLNFQQFHKNVVERDLHSLSKYMNQKMLDISIVGSYPTEEEKQIISKNIIKDIGQKEKHLYNQLIFHYNQFLIELFELDSNQQLQTISTYNVGDLRLNALLIRNTILKRSLSDNHKFQEALVSNNNISNDSTIDSKIYRQFQENKSLASIFLDQLSCIFKLCYLILEYVYQNYIISIFGNQIDSFTDRYLLISKIYQKNIFKINPQIQQLITSALQIKYENKSSLVKSEHMSPAILKSYLIPQNSDSVLSYESGTELLTTSIDKNFKHQLQEQNIENSQKIKNFYYYQTFSTIDKIISCKMPWLKFYLIGQLDQQIVDIFLSARSQSQIAHFIDVIKPEDSKVEVLLYILQKYMSAKKNNNLSLCYYELRWMQEDDNVLHLKVKTITCPYFSRFLSLYEIAYKNYQRKQAQLLYN</sequence>
<dbReference type="OrthoDB" id="292971at2759"/>
<name>A0A8S1L3C0_9CILI</name>
<comment type="caution">
    <text evidence="1">The sequence shown here is derived from an EMBL/GenBank/DDBJ whole genome shotgun (WGS) entry which is preliminary data.</text>
</comment>
<dbReference type="Proteomes" id="UP000692954">
    <property type="component" value="Unassembled WGS sequence"/>
</dbReference>
<keyword evidence="2" id="KW-1185">Reference proteome</keyword>
<gene>
    <name evidence="1" type="ORF">PSON_ATCC_30995.1.T0140067</name>
</gene>